<dbReference type="Pfam" id="PF08489">
    <property type="entry name" value="TiaS_FLD"/>
    <property type="match status" value="1"/>
</dbReference>
<dbReference type="EMBL" id="KF901217">
    <property type="protein sequence ID" value="AIF22817.1"/>
    <property type="molecule type" value="Genomic_DNA"/>
</dbReference>
<accession>A0A075I7X7</accession>
<evidence type="ECO:0000259" key="1">
    <source>
        <dbReference type="Pfam" id="PF08489"/>
    </source>
</evidence>
<dbReference type="AlphaFoldDB" id="A0A075I7X7"/>
<dbReference type="Gene3D" id="3.90.600.20">
    <property type="match status" value="1"/>
</dbReference>
<name>A0A075I7X7_9ARCH</name>
<proteinExistence type="predicted"/>
<organism evidence="2">
    <name type="scientific">uncultured marine thaumarchaeote SAT1000_10_G09</name>
    <dbReference type="NCBI Taxonomy" id="1456375"/>
    <lineage>
        <taxon>Archaea</taxon>
        <taxon>Nitrososphaerota</taxon>
        <taxon>environmental samples</taxon>
    </lineage>
</organism>
<feature type="domain" description="TiaS FLD" evidence="1">
    <location>
        <begin position="1"/>
        <end position="37"/>
    </location>
</feature>
<evidence type="ECO:0000313" key="2">
    <source>
        <dbReference type="EMBL" id="AIF22817.1"/>
    </source>
</evidence>
<reference evidence="2" key="1">
    <citation type="journal article" date="2014" name="Genome Biol. Evol.">
        <title>Pangenome evidence for extensive interdomain horizontal transfer affecting lineage core and shell genes in uncultured planktonic thaumarchaeota and euryarchaeota.</title>
        <authorList>
            <person name="Deschamps P."/>
            <person name="Zivanovic Y."/>
            <person name="Moreira D."/>
            <person name="Rodriguez-Valera F."/>
            <person name="Lopez-Garcia P."/>
        </authorList>
    </citation>
    <scope>NUCLEOTIDE SEQUENCE</scope>
</reference>
<dbReference type="InterPro" id="IPR013696">
    <property type="entry name" value="TiaS_FLD"/>
</dbReference>
<protein>
    <recommendedName>
        <fullName evidence="1">TiaS FLD domain-containing protein</fullName>
    </recommendedName>
</protein>
<sequence length="41" mass="4598">MRGENVDSLVNATKILKSNEKLDGYMIFKSNQGTGDHLKMN</sequence>